<dbReference type="InterPro" id="IPR002347">
    <property type="entry name" value="SDR_fam"/>
</dbReference>
<dbReference type="OrthoDB" id="9810734at2"/>
<dbReference type="PANTHER" id="PTHR43669:SF3">
    <property type="entry name" value="ALCOHOL DEHYDROGENASE, PUTATIVE (AFU_ORTHOLOGUE AFUA_3G03445)-RELATED"/>
    <property type="match status" value="1"/>
</dbReference>
<dbReference type="SUPFAM" id="SSF51735">
    <property type="entry name" value="NAD(P)-binding Rossmann-fold domains"/>
    <property type="match status" value="1"/>
</dbReference>
<dbReference type="InterPro" id="IPR020904">
    <property type="entry name" value="Sc_DH/Rdtase_CS"/>
</dbReference>
<evidence type="ECO:0000313" key="5">
    <source>
        <dbReference type="Proteomes" id="UP000189818"/>
    </source>
</evidence>
<evidence type="ECO:0000313" key="4">
    <source>
        <dbReference type="EMBL" id="SKB63574.1"/>
    </source>
</evidence>
<dbReference type="RefSeq" id="WP_079648244.1">
    <property type="nucleotide sequence ID" value="NZ_FUYM01000004.1"/>
</dbReference>
<dbReference type="PRINTS" id="PR00081">
    <property type="entry name" value="GDHRDH"/>
</dbReference>
<proteinExistence type="inferred from homology"/>
<reference evidence="5" key="1">
    <citation type="submission" date="2017-02" db="EMBL/GenBank/DDBJ databases">
        <authorList>
            <person name="Varghese N."/>
            <person name="Submissions S."/>
        </authorList>
    </citation>
    <scope>NUCLEOTIDE SEQUENCE [LARGE SCALE GENOMIC DNA]</scope>
    <source>
        <strain evidence="5">UM2</strain>
    </source>
</reference>
<gene>
    <name evidence="4" type="ORF">SAMN06295920_104356</name>
</gene>
<organism evidence="4 5">
    <name type="scientific">Rhizorhabdus histidinilytica</name>
    <dbReference type="NCBI Taxonomy" id="439228"/>
    <lineage>
        <taxon>Bacteria</taxon>
        <taxon>Pseudomonadati</taxon>
        <taxon>Pseudomonadota</taxon>
        <taxon>Alphaproteobacteria</taxon>
        <taxon>Sphingomonadales</taxon>
        <taxon>Sphingomonadaceae</taxon>
        <taxon>Rhizorhabdus</taxon>
    </lineage>
</organism>
<keyword evidence="2" id="KW-0560">Oxidoreductase</keyword>
<name>A0A1T5CVX9_9SPHN</name>
<dbReference type="InterPro" id="IPR036291">
    <property type="entry name" value="NAD(P)-bd_dom_sf"/>
</dbReference>
<dbReference type="PANTHER" id="PTHR43669">
    <property type="entry name" value="5-KETO-D-GLUCONATE 5-REDUCTASE"/>
    <property type="match status" value="1"/>
</dbReference>
<dbReference type="Gene3D" id="3.40.50.720">
    <property type="entry name" value="NAD(P)-binding Rossmann-like Domain"/>
    <property type="match status" value="1"/>
</dbReference>
<evidence type="ECO:0000256" key="2">
    <source>
        <dbReference type="ARBA" id="ARBA00023002"/>
    </source>
</evidence>
<evidence type="ECO:0000256" key="1">
    <source>
        <dbReference type="ARBA" id="ARBA00006484"/>
    </source>
</evidence>
<dbReference type="PROSITE" id="PS00061">
    <property type="entry name" value="ADH_SHORT"/>
    <property type="match status" value="1"/>
</dbReference>
<protein>
    <submittedName>
        <fullName evidence="4">NADP-dependent 3-hydroxy acid dehydrogenase YdfG</fullName>
    </submittedName>
</protein>
<dbReference type="FunFam" id="3.40.50.720:FF:000084">
    <property type="entry name" value="Short-chain dehydrogenase reductase"/>
    <property type="match status" value="1"/>
</dbReference>
<dbReference type="STRING" id="439228.SAMN06295920_104356"/>
<comment type="similarity">
    <text evidence="1 3">Belongs to the short-chain dehydrogenases/reductases (SDR) family.</text>
</comment>
<dbReference type="PRINTS" id="PR00080">
    <property type="entry name" value="SDRFAMILY"/>
</dbReference>
<keyword evidence="5" id="KW-1185">Reference proteome</keyword>
<dbReference type="Proteomes" id="UP000189818">
    <property type="component" value="Unassembled WGS sequence"/>
</dbReference>
<dbReference type="Pfam" id="PF00106">
    <property type="entry name" value="adh_short"/>
    <property type="match status" value="1"/>
</dbReference>
<sequence>MHMWDDWARTARPLNGKSAIVTGAGRGCGRAIARGLAGAGARVCCAARSEKELAETVALIEADGGTAMAFAVDVTDLAAVEAMTVAAVTAFGGLDLLVLSHGVALAVAPIESGDPVDWRRTIEVNLIGSYHCIRAAVPPMKARGAGKIIVVGSGQGHNGTAATSAYASSKAGTWALTRSVAAELIGFNISVNELLPGNVRTQLYDETFAQTVAMTPDGGEPISAKRSHEWLKEPDDVVPLALFMACQPDVGPTAQSFSLMRRL</sequence>
<dbReference type="GO" id="GO:0016491">
    <property type="term" value="F:oxidoreductase activity"/>
    <property type="evidence" value="ECO:0007669"/>
    <property type="project" value="UniProtKB-KW"/>
</dbReference>
<evidence type="ECO:0000256" key="3">
    <source>
        <dbReference type="RuleBase" id="RU000363"/>
    </source>
</evidence>
<dbReference type="CDD" id="cd05233">
    <property type="entry name" value="SDR_c"/>
    <property type="match status" value="1"/>
</dbReference>
<dbReference type="EMBL" id="FUYM01000004">
    <property type="protein sequence ID" value="SKB63574.1"/>
    <property type="molecule type" value="Genomic_DNA"/>
</dbReference>
<dbReference type="AlphaFoldDB" id="A0A1T5CVX9"/>
<accession>A0A1T5CVX9</accession>